<feature type="transmembrane region" description="Helical" evidence="6">
    <location>
        <begin position="266"/>
        <end position="289"/>
    </location>
</feature>
<comment type="caution">
    <text evidence="7">The sequence shown here is derived from an EMBL/GenBank/DDBJ whole genome shotgun (WGS) entry which is preliminary data.</text>
</comment>
<reference evidence="7 8" key="1">
    <citation type="submission" date="2020-05" db="EMBL/GenBank/DDBJ databases">
        <title>Vigna angularis (adzuki bean) Var. LongXiaoDou No. 4 denovo assembly.</title>
        <authorList>
            <person name="Xiang H."/>
        </authorList>
    </citation>
    <scope>NUCLEOTIDE SEQUENCE [LARGE SCALE GENOMIC DNA]</scope>
    <source>
        <tissue evidence="7">Leaf</tissue>
    </source>
</reference>
<dbReference type="Pfam" id="PF00854">
    <property type="entry name" value="PTR2"/>
    <property type="match status" value="1"/>
</dbReference>
<dbReference type="AlphaFoldDB" id="A0A8T0KGA7"/>
<evidence type="ECO:0000256" key="2">
    <source>
        <dbReference type="ARBA" id="ARBA00005982"/>
    </source>
</evidence>
<gene>
    <name evidence="7" type="ORF">HKW66_Vig0142910</name>
</gene>
<name>A0A8T0KGA7_PHAAN</name>
<accession>A0A8T0KGA7</accession>
<evidence type="ECO:0000313" key="7">
    <source>
        <dbReference type="EMBL" id="KAG2397473.1"/>
    </source>
</evidence>
<dbReference type="Proteomes" id="UP000743370">
    <property type="component" value="Unassembled WGS sequence"/>
</dbReference>
<dbReference type="Gene3D" id="1.20.1250.20">
    <property type="entry name" value="MFS general substrate transporter like domains"/>
    <property type="match status" value="1"/>
</dbReference>
<evidence type="ECO:0000256" key="3">
    <source>
        <dbReference type="ARBA" id="ARBA00022692"/>
    </source>
</evidence>
<dbReference type="InterPro" id="IPR000109">
    <property type="entry name" value="POT_fam"/>
</dbReference>
<evidence type="ECO:0000256" key="4">
    <source>
        <dbReference type="ARBA" id="ARBA00022989"/>
    </source>
</evidence>
<keyword evidence="3 6" id="KW-0812">Transmembrane</keyword>
<protein>
    <submittedName>
        <fullName evidence="7">Protein NRT1/ PTR FAMILY 4.3</fullName>
    </submittedName>
</protein>
<proteinExistence type="inferred from homology"/>
<organism evidence="7 8">
    <name type="scientific">Phaseolus angularis</name>
    <name type="common">Azuki bean</name>
    <name type="synonym">Vigna angularis</name>
    <dbReference type="NCBI Taxonomy" id="3914"/>
    <lineage>
        <taxon>Eukaryota</taxon>
        <taxon>Viridiplantae</taxon>
        <taxon>Streptophyta</taxon>
        <taxon>Embryophyta</taxon>
        <taxon>Tracheophyta</taxon>
        <taxon>Spermatophyta</taxon>
        <taxon>Magnoliopsida</taxon>
        <taxon>eudicotyledons</taxon>
        <taxon>Gunneridae</taxon>
        <taxon>Pentapetalae</taxon>
        <taxon>rosids</taxon>
        <taxon>fabids</taxon>
        <taxon>Fabales</taxon>
        <taxon>Fabaceae</taxon>
        <taxon>Papilionoideae</taxon>
        <taxon>50 kb inversion clade</taxon>
        <taxon>NPAAA clade</taxon>
        <taxon>indigoferoid/millettioid clade</taxon>
        <taxon>Phaseoleae</taxon>
        <taxon>Vigna</taxon>
    </lineage>
</organism>
<evidence type="ECO:0000256" key="6">
    <source>
        <dbReference type="SAM" id="Phobius"/>
    </source>
</evidence>
<dbReference type="EMBL" id="JABFOF010000005">
    <property type="protein sequence ID" value="KAG2397473.1"/>
    <property type="molecule type" value="Genomic_DNA"/>
</dbReference>
<sequence>MGLFANSDPNMFVVPVPVAQVHDWVQQNIVAALEYISEWTSSKKNGSASPSDHDVAMTDASSASVNKASTSTRGLQAFEIMAITAVGNNLITYVTNDMHFPLSKAANVVTNFVGTIFLLALLEGYLSDSHLGSFWTMLIFGFLELSVSHSLPSPTPTLSSPFFSDSHVPQLKPASFNLLTDGEHCVEAKGFKAAIFFVALYLVALGSGCVKPNMVAHGGDQFDQDNPKQLKKLSTYFNAAYFVFSLGELVSLTILVWVQTHSGMDVGFGVSVVVMEIGLISLICGTLYYRQYFTLPNVF</sequence>
<evidence type="ECO:0000313" key="8">
    <source>
        <dbReference type="Proteomes" id="UP000743370"/>
    </source>
</evidence>
<dbReference type="InterPro" id="IPR036259">
    <property type="entry name" value="MFS_trans_sf"/>
</dbReference>
<feature type="transmembrane region" description="Helical" evidence="6">
    <location>
        <begin position="108"/>
        <end position="126"/>
    </location>
</feature>
<feature type="transmembrane region" description="Helical" evidence="6">
    <location>
        <begin position="239"/>
        <end position="260"/>
    </location>
</feature>
<evidence type="ECO:0000256" key="5">
    <source>
        <dbReference type="ARBA" id="ARBA00023136"/>
    </source>
</evidence>
<dbReference type="PANTHER" id="PTHR11654">
    <property type="entry name" value="OLIGOPEPTIDE TRANSPORTER-RELATED"/>
    <property type="match status" value="1"/>
</dbReference>
<comment type="similarity">
    <text evidence="2">Belongs to the major facilitator superfamily. Proton-dependent oligopeptide transporter (POT/PTR) (TC 2.A.17) family.</text>
</comment>
<dbReference type="SUPFAM" id="SSF103473">
    <property type="entry name" value="MFS general substrate transporter"/>
    <property type="match status" value="1"/>
</dbReference>
<keyword evidence="5 6" id="KW-0472">Membrane</keyword>
<keyword evidence="4 6" id="KW-1133">Transmembrane helix</keyword>
<dbReference type="GO" id="GO:0016020">
    <property type="term" value="C:membrane"/>
    <property type="evidence" value="ECO:0007669"/>
    <property type="project" value="UniProtKB-SubCell"/>
</dbReference>
<dbReference type="GO" id="GO:0022857">
    <property type="term" value="F:transmembrane transporter activity"/>
    <property type="evidence" value="ECO:0007669"/>
    <property type="project" value="InterPro"/>
</dbReference>
<comment type="subcellular location">
    <subcellularLocation>
        <location evidence="1">Membrane</location>
        <topology evidence="1">Multi-pass membrane protein</topology>
    </subcellularLocation>
</comment>
<evidence type="ECO:0000256" key="1">
    <source>
        <dbReference type="ARBA" id="ARBA00004141"/>
    </source>
</evidence>